<gene>
    <name evidence="1" type="ORF">PQR66_37270</name>
</gene>
<proteinExistence type="predicted"/>
<name>A0ABW9A1Q1_9BURK</name>
<dbReference type="Proteomes" id="UP001629249">
    <property type="component" value="Unassembled WGS sequence"/>
</dbReference>
<sequence>MAPSPNAKPNENGLISLRHKLNRKRNTSEEYERHGNGSYGKACRVPIQGSQIQPSPWRGQYSGFGWVSSYYLGYGFDVTGRWKATASYSNPIDYPQVLSGIHLPESGSCVNLQRIEGSWICHARNTERCRRATPTSRRSAASPRGSGTC</sequence>
<dbReference type="RefSeq" id="WP_408335410.1">
    <property type="nucleotide sequence ID" value="NZ_JAQQFH010000055.1"/>
</dbReference>
<protein>
    <submittedName>
        <fullName evidence="1">Uncharacterized protein</fullName>
    </submittedName>
</protein>
<keyword evidence="2" id="KW-1185">Reference proteome</keyword>
<evidence type="ECO:0000313" key="1">
    <source>
        <dbReference type="EMBL" id="MFL9888726.1"/>
    </source>
</evidence>
<dbReference type="EMBL" id="JAQQFN010000047">
    <property type="protein sequence ID" value="MFL9888726.1"/>
    <property type="molecule type" value="Genomic_DNA"/>
</dbReference>
<comment type="caution">
    <text evidence="1">The sequence shown here is derived from an EMBL/GenBank/DDBJ whole genome shotgun (WGS) entry which is preliminary data.</text>
</comment>
<evidence type="ECO:0000313" key="2">
    <source>
        <dbReference type="Proteomes" id="UP001629249"/>
    </source>
</evidence>
<organism evidence="1 2">
    <name type="scientific">Paraburkholderia agricolaris</name>
    <dbReference type="NCBI Taxonomy" id="2152888"/>
    <lineage>
        <taxon>Bacteria</taxon>
        <taxon>Pseudomonadati</taxon>
        <taxon>Pseudomonadota</taxon>
        <taxon>Betaproteobacteria</taxon>
        <taxon>Burkholderiales</taxon>
        <taxon>Burkholderiaceae</taxon>
        <taxon>Paraburkholderia</taxon>
    </lineage>
</organism>
<reference evidence="1 2" key="1">
    <citation type="journal article" date="2024" name="Chem. Sci.">
        <title>Discovery of megapolipeptins by genome mining of a Burkholderiales bacteria collection.</title>
        <authorList>
            <person name="Paulo B.S."/>
            <person name="Recchia M.J.J."/>
            <person name="Lee S."/>
            <person name="Fergusson C.H."/>
            <person name="Romanowski S.B."/>
            <person name="Hernandez A."/>
            <person name="Krull N."/>
            <person name="Liu D.Y."/>
            <person name="Cavanagh H."/>
            <person name="Bos A."/>
            <person name="Gray C.A."/>
            <person name="Murphy B.T."/>
            <person name="Linington R.G."/>
            <person name="Eustaquio A.S."/>
        </authorList>
    </citation>
    <scope>NUCLEOTIDE SEQUENCE [LARGE SCALE GENOMIC DNA]</scope>
    <source>
        <strain evidence="1 2">RL16-012-BIC-B</strain>
    </source>
</reference>
<accession>A0ABW9A1Q1</accession>